<dbReference type="Pfam" id="PF01584">
    <property type="entry name" value="CheW"/>
    <property type="match status" value="1"/>
</dbReference>
<evidence type="ECO:0000313" key="16">
    <source>
        <dbReference type="EMBL" id="MBP5856068.1"/>
    </source>
</evidence>
<evidence type="ECO:0000256" key="3">
    <source>
        <dbReference type="ARBA" id="ARBA00021495"/>
    </source>
</evidence>
<dbReference type="Pfam" id="PF01627">
    <property type="entry name" value="Hpt"/>
    <property type="match status" value="1"/>
</dbReference>
<evidence type="ECO:0000259" key="15">
    <source>
        <dbReference type="PROSITE" id="PS50894"/>
    </source>
</evidence>
<dbReference type="InterPro" id="IPR011006">
    <property type="entry name" value="CheY-like_superfamily"/>
</dbReference>
<sequence length="961" mass="103555">MDDLLNEFLTETAESMDQLDVELVKLEQNPNDQQILSSIFRMVHTIKGTCGFLGLPRLESVAHASENVLGKIRDGELEVTADRISLVLESLDQIKALLAALEATEAEPEGEDTDLIARLNHLAETGEVPGAPDTPAAEPEPETGAEEEAPAEDSDDLQAIFDATEYKGPGDPLAAKKIADAAASGADADDGPVAEDNDALQAIFDATEYKGPGDPLAAKKQADAAASADHAEAHKAAPRASASGLPARTGDHAPAPAETDKRDDHPVERKEGGGVIQTIRVNVDLLENLMTMVSELVLTRNQLLQILRSQSESEFGAPLQRLSHVTSELQEGVMKTRMQPIGNAWAKLPRIVRDLSVELHKKIDLQMIGAETELDRQVLEIIRDPLTHMVRNSADHGIETPDVRAAAGKSETGTITLNAYHEGGHILIQIKDDGKGLALSKIKEKALNNGLTTESELEGMTEHQVQQFIFAAGFSTAASVTSVSGRGVGMDVVKSNIDKIGGTVELTSVEGQGTTFTIKIPLTLAIVNALIVECSNERFAIPQISVVELVRASNDGEHKIERIHGTPVLRLRDKLLPLVTLRKLLDMEGDDGAYAREAYIVVSQVGAYTFGIIVDRIYDAEEIVVKPTASILRNLPIFGGNTILGDGSVIMILDPNGIAQTTGEIAVADQRGEARDEHMDLVEEDRVALLLFRAGGAAPKAVPLGLVARLEEVDFGSVEYSNGRAMIQYRGVLMPLVPIRDGIEFPKEGKRPTLVFTDRERSMGLVVDEILDIVEDRLSVELSDKTDGMLGSAIVAGKATEILDTTFFLTKAFPDWFAADRKAIESGKAKRSRLLLVDDSAFFRNLLTPMLSVAGYAVTSVESAEQALELYERGDMFDAIVSDIEMPGMSGFDLVEKLRAGGRWANVPIVAVSSHTEREDLERGHAVGFTDYVAKHDRDGLLAALEESAAGSGYDSGSRHG</sequence>
<evidence type="ECO:0000256" key="6">
    <source>
        <dbReference type="ARBA" id="ARBA00022777"/>
    </source>
</evidence>
<dbReference type="SMART" id="SM00387">
    <property type="entry name" value="HATPase_c"/>
    <property type="match status" value="1"/>
</dbReference>
<dbReference type="EMBL" id="JAGMWN010000001">
    <property type="protein sequence ID" value="MBP5856068.1"/>
    <property type="molecule type" value="Genomic_DNA"/>
</dbReference>
<evidence type="ECO:0000256" key="5">
    <source>
        <dbReference type="ARBA" id="ARBA00022679"/>
    </source>
</evidence>
<dbReference type="SMART" id="SM00073">
    <property type="entry name" value="HPT"/>
    <property type="match status" value="1"/>
</dbReference>
<dbReference type="SMART" id="SM00260">
    <property type="entry name" value="CheW"/>
    <property type="match status" value="1"/>
</dbReference>
<dbReference type="PANTHER" id="PTHR43395:SF1">
    <property type="entry name" value="CHEMOTAXIS PROTEIN CHEA"/>
    <property type="match status" value="1"/>
</dbReference>
<evidence type="ECO:0000256" key="7">
    <source>
        <dbReference type="ARBA" id="ARBA00023012"/>
    </source>
</evidence>
<dbReference type="PANTHER" id="PTHR43395">
    <property type="entry name" value="SENSOR HISTIDINE KINASE CHEA"/>
    <property type="match status" value="1"/>
</dbReference>
<evidence type="ECO:0000256" key="10">
    <source>
        <dbReference type="PROSITE-ProRule" id="PRU00169"/>
    </source>
</evidence>
<evidence type="ECO:0000256" key="2">
    <source>
        <dbReference type="ARBA" id="ARBA00012438"/>
    </source>
</evidence>
<evidence type="ECO:0000259" key="13">
    <source>
        <dbReference type="PROSITE" id="PS50110"/>
    </source>
</evidence>
<dbReference type="CDD" id="cd16916">
    <property type="entry name" value="HATPase_CheA-like"/>
    <property type="match status" value="1"/>
</dbReference>
<dbReference type="SUPFAM" id="SSF47226">
    <property type="entry name" value="Histidine-containing phosphotransfer domain, HPT domain"/>
    <property type="match status" value="1"/>
</dbReference>
<dbReference type="PROSITE" id="PS50110">
    <property type="entry name" value="RESPONSE_REGULATORY"/>
    <property type="match status" value="1"/>
</dbReference>
<organism evidence="16 17">
    <name type="scientific">Marivibrio halodurans</name>
    <dbReference type="NCBI Taxonomy" id="2039722"/>
    <lineage>
        <taxon>Bacteria</taxon>
        <taxon>Pseudomonadati</taxon>
        <taxon>Pseudomonadota</taxon>
        <taxon>Alphaproteobacteria</taxon>
        <taxon>Rhodospirillales</taxon>
        <taxon>Rhodospirillaceae</taxon>
        <taxon>Marivibrio</taxon>
    </lineage>
</organism>
<feature type="domain" description="CheW-like" evidence="14">
    <location>
        <begin position="526"/>
        <end position="664"/>
    </location>
</feature>
<feature type="domain" description="Histidine kinase" evidence="12">
    <location>
        <begin position="274"/>
        <end position="524"/>
    </location>
</feature>
<dbReference type="InterPro" id="IPR051315">
    <property type="entry name" value="Bact_Chemotaxis_CheA"/>
</dbReference>
<evidence type="ECO:0000259" key="14">
    <source>
        <dbReference type="PROSITE" id="PS50851"/>
    </source>
</evidence>
<dbReference type="GO" id="GO:0005737">
    <property type="term" value="C:cytoplasm"/>
    <property type="evidence" value="ECO:0007669"/>
    <property type="project" value="InterPro"/>
</dbReference>
<dbReference type="SUPFAM" id="SSF50341">
    <property type="entry name" value="CheW-like"/>
    <property type="match status" value="2"/>
</dbReference>
<evidence type="ECO:0000259" key="12">
    <source>
        <dbReference type="PROSITE" id="PS50109"/>
    </source>
</evidence>
<keyword evidence="7" id="KW-0902">Two-component regulatory system</keyword>
<gene>
    <name evidence="16" type="ORF">KAJ83_03545</name>
</gene>
<evidence type="ECO:0000256" key="11">
    <source>
        <dbReference type="SAM" id="MobiDB-lite"/>
    </source>
</evidence>
<comment type="caution">
    <text evidence="16">The sequence shown here is derived from an EMBL/GenBank/DDBJ whole genome shotgun (WGS) entry which is preliminary data.</text>
</comment>
<feature type="compositionally biased region" description="Basic and acidic residues" evidence="11">
    <location>
        <begin position="258"/>
        <end position="272"/>
    </location>
</feature>
<feature type="domain" description="HPt" evidence="15">
    <location>
        <begin position="1"/>
        <end position="101"/>
    </location>
</feature>
<dbReference type="Pfam" id="PF00072">
    <property type="entry name" value="Response_reg"/>
    <property type="match status" value="1"/>
</dbReference>
<proteinExistence type="predicted"/>
<keyword evidence="6" id="KW-0418">Kinase</keyword>
<dbReference type="PRINTS" id="PR00344">
    <property type="entry name" value="BCTRLSENSOR"/>
</dbReference>
<dbReference type="InterPro" id="IPR036641">
    <property type="entry name" value="HPT_dom_sf"/>
</dbReference>
<dbReference type="CDD" id="cd00731">
    <property type="entry name" value="CheA_reg"/>
    <property type="match status" value="1"/>
</dbReference>
<dbReference type="PROSITE" id="PS50851">
    <property type="entry name" value="CHEW"/>
    <property type="match status" value="2"/>
</dbReference>
<dbReference type="Gene3D" id="3.40.50.2300">
    <property type="match status" value="1"/>
</dbReference>
<dbReference type="FunFam" id="3.30.565.10:FF:000016">
    <property type="entry name" value="Chemotaxis protein CheA, putative"/>
    <property type="match status" value="1"/>
</dbReference>
<feature type="domain" description="Response regulatory" evidence="13">
    <location>
        <begin position="833"/>
        <end position="950"/>
    </location>
</feature>
<accession>A0A8J7SK95</accession>
<keyword evidence="17" id="KW-1185">Reference proteome</keyword>
<feature type="domain" description="CheW-like" evidence="14">
    <location>
        <begin position="686"/>
        <end position="814"/>
    </location>
</feature>
<dbReference type="Pfam" id="PF02895">
    <property type="entry name" value="H-kinase_dim"/>
    <property type="match status" value="1"/>
</dbReference>
<protein>
    <recommendedName>
        <fullName evidence="3">Chemotaxis protein CheA</fullName>
        <ecNumber evidence="2">2.7.13.3</ecNumber>
    </recommendedName>
</protein>
<dbReference type="SUPFAM" id="SSF47384">
    <property type="entry name" value="Homodimeric domain of signal transducing histidine kinase"/>
    <property type="match status" value="1"/>
</dbReference>
<evidence type="ECO:0000256" key="4">
    <source>
        <dbReference type="ARBA" id="ARBA00022553"/>
    </source>
</evidence>
<dbReference type="PROSITE" id="PS50894">
    <property type="entry name" value="HPT"/>
    <property type="match status" value="1"/>
</dbReference>
<evidence type="ECO:0000256" key="1">
    <source>
        <dbReference type="ARBA" id="ARBA00000085"/>
    </source>
</evidence>
<evidence type="ECO:0000256" key="9">
    <source>
        <dbReference type="PROSITE-ProRule" id="PRU00110"/>
    </source>
</evidence>
<dbReference type="InterPro" id="IPR037006">
    <property type="entry name" value="CheA-like_homodim_sf"/>
</dbReference>
<dbReference type="SMART" id="SM00448">
    <property type="entry name" value="REC"/>
    <property type="match status" value="1"/>
</dbReference>
<dbReference type="InterPro" id="IPR004358">
    <property type="entry name" value="Sig_transdc_His_kin-like_C"/>
</dbReference>
<name>A0A8J7SK95_9PROT</name>
<dbReference type="SUPFAM" id="SSF52172">
    <property type="entry name" value="CheY-like"/>
    <property type="match status" value="1"/>
</dbReference>
<comment type="function">
    <text evidence="8">Involved in the transmission of sensory signals from the chemoreceptors to the flagellar motors. CheA is autophosphorylated; it can transfer its phosphate group to either CheB or CheY.</text>
</comment>
<dbReference type="CDD" id="cd00088">
    <property type="entry name" value="HPT"/>
    <property type="match status" value="1"/>
</dbReference>
<evidence type="ECO:0000256" key="8">
    <source>
        <dbReference type="ARBA" id="ARBA00035100"/>
    </source>
</evidence>
<dbReference type="PROSITE" id="PS50109">
    <property type="entry name" value="HIS_KIN"/>
    <property type="match status" value="1"/>
</dbReference>
<dbReference type="GO" id="GO:0006935">
    <property type="term" value="P:chemotaxis"/>
    <property type="evidence" value="ECO:0007669"/>
    <property type="project" value="InterPro"/>
</dbReference>
<dbReference type="SUPFAM" id="SSF55874">
    <property type="entry name" value="ATPase domain of HSP90 chaperone/DNA topoisomerase II/histidine kinase"/>
    <property type="match status" value="1"/>
</dbReference>
<feature type="region of interest" description="Disordered" evidence="11">
    <location>
        <begin position="125"/>
        <end position="153"/>
    </location>
</feature>
<dbReference type="CDD" id="cd17546">
    <property type="entry name" value="REC_hyHK_CKI1_RcsC-like"/>
    <property type="match status" value="1"/>
</dbReference>
<dbReference type="EC" id="2.7.13.3" evidence="2"/>
<dbReference type="InterPro" id="IPR036061">
    <property type="entry name" value="CheW-like_dom_sf"/>
</dbReference>
<dbReference type="GO" id="GO:0000155">
    <property type="term" value="F:phosphorelay sensor kinase activity"/>
    <property type="evidence" value="ECO:0007669"/>
    <property type="project" value="InterPro"/>
</dbReference>
<keyword evidence="5" id="KW-0808">Transferase</keyword>
<dbReference type="InterPro" id="IPR001789">
    <property type="entry name" value="Sig_transdc_resp-reg_receiver"/>
</dbReference>
<dbReference type="InterPro" id="IPR008207">
    <property type="entry name" value="Sig_transdc_His_kin_Hpt_dom"/>
</dbReference>
<keyword evidence="4 10" id="KW-0597">Phosphoprotein</keyword>
<reference evidence="16" key="1">
    <citation type="submission" date="2021-04" db="EMBL/GenBank/DDBJ databases">
        <authorList>
            <person name="Zhang D.-C."/>
        </authorList>
    </citation>
    <scope>NUCLEOTIDE SEQUENCE</scope>
    <source>
        <strain evidence="16">CGMCC 1.15697</strain>
    </source>
</reference>
<feature type="compositionally biased region" description="Acidic residues" evidence="11">
    <location>
        <begin position="139"/>
        <end position="153"/>
    </location>
</feature>
<feature type="modified residue" description="4-aspartylphosphate" evidence="10">
    <location>
        <position position="883"/>
    </location>
</feature>
<evidence type="ECO:0000313" key="17">
    <source>
        <dbReference type="Proteomes" id="UP000672602"/>
    </source>
</evidence>
<dbReference type="Gene3D" id="2.30.30.40">
    <property type="entry name" value="SH3 Domains"/>
    <property type="match status" value="1"/>
</dbReference>
<dbReference type="Proteomes" id="UP000672602">
    <property type="component" value="Unassembled WGS sequence"/>
</dbReference>
<dbReference type="InterPro" id="IPR005467">
    <property type="entry name" value="His_kinase_dom"/>
</dbReference>
<dbReference type="RefSeq" id="WP_210680618.1">
    <property type="nucleotide sequence ID" value="NZ_JAGMWN010000001.1"/>
</dbReference>
<dbReference type="Gene3D" id="3.30.565.10">
    <property type="entry name" value="Histidine kinase-like ATPase, C-terminal domain"/>
    <property type="match status" value="1"/>
</dbReference>
<dbReference type="InterPro" id="IPR036097">
    <property type="entry name" value="HisK_dim/P_sf"/>
</dbReference>
<dbReference type="Gene3D" id="1.20.120.160">
    <property type="entry name" value="HPT domain"/>
    <property type="match status" value="1"/>
</dbReference>
<dbReference type="InterPro" id="IPR036890">
    <property type="entry name" value="HATPase_C_sf"/>
</dbReference>
<dbReference type="SMART" id="SM01231">
    <property type="entry name" value="H-kinase_dim"/>
    <property type="match status" value="1"/>
</dbReference>
<dbReference type="Gene3D" id="1.10.287.560">
    <property type="entry name" value="Histidine kinase CheA-like, homodimeric domain"/>
    <property type="match status" value="1"/>
</dbReference>
<dbReference type="InterPro" id="IPR002545">
    <property type="entry name" value="CheW-lke_dom"/>
</dbReference>
<feature type="modified residue" description="Phosphohistidine" evidence="9">
    <location>
        <position position="44"/>
    </location>
</feature>
<dbReference type="InterPro" id="IPR004105">
    <property type="entry name" value="CheA-like_dim"/>
</dbReference>
<dbReference type="InterPro" id="IPR003594">
    <property type="entry name" value="HATPase_dom"/>
</dbReference>
<feature type="region of interest" description="Disordered" evidence="11">
    <location>
        <begin position="214"/>
        <end position="273"/>
    </location>
</feature>
<dbReference type="AlphaFoldDB" id="A0A8J7SK95"/>
<comment type="catalytic activity">
    <reaction evidence="1">
        <text>ATP + protein L-histidine = ADP + protein N-phospho-L-histidine.</text>
        <dbReference type="EC" id="2.7.13.3"/>
    </reaction>
</comment>
<dbReference type="Pfam" id="PF02518">
    <property type="entry name" value="HATPase_c"/>
    <property type="match status" value="1"/>
</dbReference>